<dbReference type="EMBL" id="LAZR01020500">
    <property type="protein sequence ID" value="KKL88666.1"/>
    <property type="molecule type" value="Genomic_DNA"/>
</dbReference>
<reference evidence="1" key="1">
    <citation type="journal article" date="2015" name="Nature">
        <title>Complex archaea that bridge the gap between prokaryotes and eukaryotes.</title>
        <authorList>
            <person name="Spang A."/>
            <person name="Saw J.H."/>
            <person name="Jorgensen S.L."/>
            <person name="Zaremba-Niedzwiedzka K."/>
            <person name="Martijn J."/>
            <person name="Lind A.E."/>
            <person name="van Eijk R."/>
            <person name="Schleper C."/>
            <person name="Guy L."/>
            <person name="Ettema T.J."/>
        </authorList>
    </citation>
    <scope>NUCLEOTIDE SEQUENCE</scope>
</reference>
<feature type="non-terminal residue" evidence="1">
    <location>
        <position position="1"/>
    </location>
</feature>
<organism evidence="1">
    <name type="scientific">marine sediment metagenome</name>
    <dbReference type="NCBI Taxonomy" id="412755"/>
    <lineage>
        <taxon>unclassified sequences</taxon>
        <taxon>metagenomes</taxon>
        <taxon>ecological metagenomes</taxon>
    </lineage>
</organism>
<protein>
    <submittedName>
        <fullName evidence="1">Uncharacterized protein</fullName>
    </submittedName>
</protein>
<dbReference type="AlphaFoldDB" id="A0A0F9GDS5"/>
<gene>
    <name evidence="1" type="ORF">LCGC14_1922470</name>
</gene>
<evidence type="ECO:0000313" key="1">
    <source>
        <dbReference type="EMBL" id="KKL88666.1"/>
    </source>
</evidence>
<name>A0A0F9GDS5_9ZZZZ</name>
<accession>A0A0F9GDS5</accession>
<proteinExistence type="predicted"/>
<comment type="caution">
    <text evidence="1">The sequence shown here is derived from an EMBL/GenBank/DDBJ whole genome shotgun (WGS) entry which is preliminary data.</text>
</comment>
<sequence length="117" mass="13741">YVRSVLVASGLEVGDGMDSQPESVSDEGLRRVMQQSIEEHEERRHNTADNIEVMRLGRFRWKYRFYWGRYVANPAAPVVAWTDYESGTRMTRNWAFVAACWHLSKLQTKDARKWESE</sequence>